<dbReference type="PANTHER" id="PTHR47566">
    <property type="match status" value="1"/>
</dbReference>
<evidence type="ECO:0000256" key="1">
    <source>
        <dbReference type="ARBA" id="ARBA00022614"/>
    </source>
</evidence>
<dbReference type="GO" id="GO:0035591">
    <property type="term" value="F:signaling adaptor activity"/>
    <property type="evidence" value="ECO:0007669"/>
    <property type="project" value="TreeGrafter"/>
</dbReference>
<dbReference type="Proteomes" id="UP001065549">
    <property type="component" value="Unassembled WGS sequence"/>
</dbReference>
<dbReference type="InterPro" id="IPR032675">
    <property type="entry name" value="LRR_dom_sf"/>
</dbReference>
<gene>
    <name evidence="6" type="ORF">OBO34_05130</name>
</gene>
<feature type="signal peptide" evidence="4">
    <location>
        <begin position="1"/>
        <end position="30"/>
    </location>
</feature>
<evidence type="ECO:0000313" key="6">
    <source>
        <dbReference type="EMBL" id="MCU7377737.1"/>
    </source>
</evidence>
<keyword evidence="2" id="KW-0677">Repeat</keyword>
<keyword evidence="3" id="KW-0812">Transmembrane</keyword>
<dbReference type="InterPro" id="IPR052574">
    <property type="entry name" value="CDIRP"/>
</dbReference>
<keyword evidence="3" id="KW-1133">Transmembrane helix</keyword>
<keyword evidence="7" id="KW-1185">Reference proteome</keyword>
<dbReference type="Gene3D" id="3.80.10.10">
    <property type="entry name" value="Ribonuclease Inhibitor"/>
    <property type="match status" value="2"/>
</dbReference>
<proteinExistence type="predicted"/>
<keyword evidence="4" id="KW-0732">Signal</keyword>
<comment type="caution">
    <text evidence="6">The sequence shown here is derived from an EMBL/GenBank/DDBJ whole genome shotgun (WGS) entry which is preliminary data.</text>
</comment>
<name>A0A9J6QKS0_9FIRM</name>
<dbReference type="RefSeq" id="WP_269478398.1">
    <property type="nucleotide sequence ID" value="NZ_JAOSHN010000002.1"/>
</dbReference>
<dbReference type="SUPFAM" id="SSF52058">
    <property type="entry name" value="L domain-like"/>
    <property type="match status" value="1"/>
</dbReference>
<organism evidence="6 7">
    <name type="scientific">Hominibacterium faecale</name>
    <dbReference type="NCBI Taxonomy" id="2839743"/>
    <lineage>
        <taxon>Bacteria</taxon>
        <taxon>Bacillati</taxon>
        <taxon>Bacillota</taxon>
        <taxon>Clostridia</taxon>
        <taxon>Peptostreptococcales</taxon>
        <taxon>Anaerovoracaceae</taxon>
        <taxon>Hominibacterium</taxon>
    </lineage>
</organism>
<feature type="domain" description="MHD" evidence="5">
    <location>
        <begin position="399"/>
        <end position="659"/>
    </location>
</feature>
<evidence type="ECO:0000313" key="7">
    <source>
        <dbReference type="Proteomes" id="UP001065549"/>
    </source>
</evidence>
<dbReference type="EMBL" id="JAOSHN010000002">
    <property type="protein sequence ID" value="MCU7377737.1"/>
    <property type="molecule type" value="Genomic_DNA"/>
</dbReference>
<feature type="transmembrane region" description="Helical" evidence="3">
    <location>
        <begin position="708"/>
        <end position="726"/>
    </location>
</feature>
<accession>A0A9J6QKS0</accession>
<dbReference type="PROSITE" id="PS51072">
    <property type="entry name" value="MHD"/>
    <property type="match status" value="1"/>
</dbReference>
<dbReference type="Gene3D" id="3.10.430.110">
    <property type="match status" value="1"/>
</dbReference>
<evidence type="ECO:0000256" key="2">
    <source>
        <dbReference type="ARBA" id="ARBA00022737"/>
    </source>
</evidence>
<keyword evidence="1" id="KW-0433">Leucine-rich repeat</keyword>
<dbReference type="AlphaFoldDB" id="A0A9J6QKS0"/>
<feature type="chain" id="PRO_5039951476" evidence="4">
    <location>
        <begin position="31"/>
        <end position="733"/>
    </location>
</feature>
<evidence type="ECO:0000259" key="5">
    <source>
        <dbReference type="PROSITE" id="PS51072"/>
    </source>
</evidence>
<evidence type="ECO:0000256" key="3">
    <source>
        <dbReference type="SAM" id="Phobius"/>
    </source>
</evidence>
<sequence>MKGKKRKTAVLTMAAVLSVMMIASPLAVMAEETASAAPAITQDGNVQKETAPAIRLPENLRAKAGTALKDVALPEPWTWADGSTVIPAETAEYPARLCVDDTAYDYSKVEGYNAGGHYVERMVVVTAEAAKAEAAGPVQGKSRGLPGDTPVTYDAGDIKIDDGTNFPDAEFRKYIGNFDQDGNSKLSAAEIADIKKVDVHGNTGIRNLKGIEHFTALETLNCYETGIGSLDVSNNKKLTYLDCGDNVSLTDLTVDGAAALETLYCYKTGIGSLDVSSNKKLTDLACSNNASLASLTVDGAEDLETLNCGNTKLGSLDVSNNKKLTYLACSNNASLTSLTVDGAEDLETLYCGNTKLGSLDVSNNQALKALYCYETGIGSLDVSNNKKLTYLDCSNNASLTSLTVDGAEDLGTLNCGNTKLGSLDVSRNPNLVHLYCDNNPLAYLKIGTNNKLTNVHSTGLKPVEVTVTSDHFQMADKFAGIDPNAVEGVSGATYNSGTMSNYREGTPITYTYHCGTSSGGEVTIGVTLNITLGSTIFITENLNKTYDGKAVSAAPQVSTEGSSGAVSFTWERENGANTWEIINSAPTDAGTYQVTAALESDGTYKEATSEPVRFTISPKDITTDSQIIVPDITADTDLDKLVIQDGDRVLVQGTDYDVTKTQDGAKVTVAITGKGNYTGTITRTYTVNGPDSNKDGTKTAQTGDPANVGLLAAMVLLSAGCMFVLIRKKGQKK</sequence>
<protein>
    <submittedName>
        <fullName evidence="6">MBG domain-containing protein</fullName>
    </submittedName>
</protein>
<keyword evidence="3" id="KW-0472">Membrane</keyword>
<reference evidence="6" key="1">
    <citation type="submission" date="2022-09" db="EMBL/GenBank/DDBJ databases">
        <title>Culturomic study of gut microbiota in children with autism spectrum disorder.</title>
        <authorList>
            <person name="Efimov B.A."/>
            <person name="Chaplin A.V."/>
            <person name="Sokolova S.R."/>
            <person name="Pikina A.P."/>
            <person name="Korzhanova M."/>
            <person name="Belova V."/>
            <person name="Korostin D."/>
        </authorList>
    </citation>
    <scope>NUCLEOTIDE SEQUENCE</scope>
    <source>
        <strain evidence="6">ASD5510</strain>
    </source>
</reference>
<dbReference type="PANTHER" id="PTHR47566:SF1">
    <property type="entry name" value="PROTEIN NUD1"/>
    <property type="match status" value="1"/>
</dbReference>
<evidence type="ECO:0000256" key="4">
    <source>
        <dbReference type="SAM" id="SignalP"/>
    </source>
</evidence>
<dbReference type="InterPro" id="IPR028565">
    <property type="entry name" value="MHD"/>
</dbReference>